<comment type="caution">
    <text evidence="2">The sequence shown here is derived from an EMBL/GenBank/DDBJ whole genome shotgun (WGS) entry which is preliminary data.</text>
</comment>
<reference evidence="2 3" key="1">
    <citation type="submission" date="2019-02" db="EMBL/GenBank/DDBJ databases">
        <title>Pedobacter sp. RP-1-13 sp. nov., isolated from Arctic soil.</title>
        <authorList>
            <person name="Dahal R.H."/>
        </authorList>
    </citation>
    <scope>NUCLEOTIDE SEQUENCE [LARGE SCALE GENOMIC DNA]</scope>
    <source>
        <strain evidence="2 3">RP-1-13</strain>
    </source>
</reference>
<dbReference type="Proteomes" id="UP000292884">
    <property type="component" value="Unassembled WGS sequence"/>
</dbReference>
<dbReference type="RefSeq" id="WP_131552755.1">
    <property type="nucleotide sequence ID" value="NZ_SJSK01000002.1"/>
</dbReference>
<proteinExistence type="predicted"/>
<evidence type="ECO:0000313" key="3">
    <source>
        <dbReference type="Proteomes" id="UP000292884"/>
    </source>
</evidence>
<evidence type="ECO:0000313" key="2">
    <source>
        <dbReference type="EMBL" id="TCC91815.1"/>
    </source>
</evidence>
<organism evidence="2 3">
    <name type="scientific">Pedobacter frigiditerrae</name>
    <dbReference type="NCBI Taxonomy" id="2530452"/>
    <lineage>
        <taxon>Bacteria</taxon>
        <taxon>Pseudomonadati</taxon>
        <taxon>Bacteroidota</taxon>
        <taxon>Sphingobacteriia</taxon>
        <taxon>Sphingobacteriales</taxon>
        <taxon>Sphingobacteriaceae</taxon>
        <taxon>Pedobacter</taxon>
    </lineage>
</organism>
<dbReference type="PROSITE" id="PS51257">
    <property type="entry name" value="PROKAR_LIPOPROTEIN"/>
    <property type="match status" value="1"/>
</dbReference>
<keyword evidence="3" id="KW-1185">Reference proteome</keyword>
<dbReference type="Pfam" id="PF14129">
    <property type="entry name" value="DUF4296"/>
    <property type="match status" value="1"/>
</dbReference>
<gene>
    <name evidence="2" type="ORF">EZ428_08690</name>
</gene>
<name>A0A4R0MX55_9SPHI</name>
<evidence type="ECO:0000259" key="1">
    <source>
        <dbReference type="Pfam" id="PF14129"/>
    </source>
</evidence>
<accession>A0A4R0MX55</accession>
<feature type="domain" description="DUF4296" evidence="1">
    <location>
        <begin position="22"/>
        <end position="107"/>
    </location>
</feature>
<dbReference type="InterPro" id="IPR025381">
    <property type="entry name" value="DUF4296"/>
</dbReference>
<dbReference type="EMBL" id="SJSK01000002">
    <property type="protein sequence ID" value="TCC91815.1"/>
    <property type="molecule type" value="Genomic_DNA"/>
</dbReference>
<protein>
    <submittedName>
        <fullName evidence="2">DUF4296 domain-containing protein</fullName>
    </submittedName>
</protein>
<sequence>MKRFFTLIMLCLFIYACKPGVPKDIIQPDKMEKVLIDIHIVDGYMSTLNLPSQDTSKKVAAPLYKGVYNKFDIDSALYNRSLDYYYNHPDLMKKMYDSISVKLTILKEQVTKEDLLALEYSFKGIFDASAKDSTQYDPTLDRRYNYRYLIRQRYGNFGNVLSVSIPPAAMPMPLATEVKPALDTLSAKKTKFPVQ</sequence>
<dbReference type="AlphaFoldDB" id="A0A4R0MX55"/>
<dbReference type="OrthoDB" id="678784at2"/>